<reference evidence="3 4" key="1">
    <citation type="journal article" date="2007" name="Nature">
        <title>Genome of the marsupial Monodelphis domestica reveals innovation in non-coding sequences.</title>
        <authorList>
            <person name="Mikkelsen T.S."/>
            <person name="Wakefield M.J."/>
            <person name="Aken B."/>
            <person name="Amemiya C.T."/>
            <person name="Chang J.L."/>
            <person name="Duke S."/>
            <person name="Garber M."/>
            <person name="Gentles A.J."/>
            <person name="Goodstadt L."/>
            <person name="Heger A."/>
            <person name="Jurka J."/>
            <person name="Kamal M."/>
            <person name="Mauceli E."/>
            <person name="Searle S.M."/>
            <person name="Sharpe T."/>
            <person name="Baker M.L."/>
            <person name="Batzer M.A."/>
            <person name="Benos P.V."/>
            <person name="Belov K."/>
            <person name="Clamp M."/>
            <person name="Cook A."/>
            <person name="Cuff J."/>
            <person name="Das R."/>
            <person name="Davidow L."/>
            <person name="Deakin J.E."/>
            <person name="Fazzari M.J."/>
            <person name="Glass J.L."/>
            <person name="Grabherr M."/>
            <person name="Greally J.M."/>
            <person name="Gu W."/>
            <person name="Hore T.A."/>
            <person name="Huttley G.A."/>
            <person name="Kleber M."/>
            <person name="Jirtle R.L."/>
            <person name="Koina E."/>
            <person name="Lee J.T."/>
            <person name="Mahony S."/>
            <person name="Marra M.A."/>
            <person name="Miller R.D."/>
            <person name="Nicholls R.D."/>
            <person name="Oda M."/>
            <person name="Papenfuss A.T."/>
            <person name="Parra Z.E."/>
            <person name="Pollock D.D."/>
            <person name="Ray D.A."/>
            <person name="Schein J.E."/>
            <person name="Speed T.P."/>
            <person name="Thompson K."/>
            <person name="VandeBerg J.L."/>
            <person name="Wade C.M."/>
            <person name="Walker J.A."/>
            <person name="Waters P.D."/>
            <person name="Webber C."/>
            <person name="Weidman J.R."/>
            <person name="Xie X."/>
            <person name="Zody M.C."/>
            <person name="Baldwin J."/>
            <person name="Abdouelleil A."/>
            <person name="Abdulkadir J."/>
            <person name="Abebe A."/>
            <person name="Abera B."/>
            <person name="Abreu J."/>
            <person name="Acer S.C."/>
            <person name="Aftuck L."/>
            <person name="Alexander A."/>
            <person name="An P."/>
            <person name="Anderson E."/>
            <person name="Anderson S."/>
            <person name="Arachi H."/>
            <person name="Azer M."/>
            <person name="Bachantsang P."/>
            <person name="Barry A."/>
            <person name="Bayul T."/>
            <person name="Berlin A."/>
            <person name="Bessette D."/>
            <person name="Bloom T."/>
            <person name="Bloom T."/>
            <person name="Boguslavskiy L."/>
            <person name="Bonnet C."/>
            <person name="Boukhgalter B."/>
            <person name="Bourzgui I."/>
            <person name="Brown A."/>
            <person name="Cahill P."/>
            <person name="Channer S."/>
            <person name="Cheshatsang Y."/>
            <person name="Chuda L."/>
            <person name="Citroen M."/>
            <person name="Collymore A."/>
            <person name="Cooke P."/>
            <person name="Costello M."/>
            <person name="D'Aco K."/>
            <person name="Daza R."/>
            <person name="De Haan G."/>
            <person name="DeGray S."/>
            <person name="DeMaso C."/>
            <person name="Dhargay N."/>
            <person name="Dooley K."/>
            <person name="Dooley E."/>
            <person name="Doricent M."/>
            <person name="Dorje P."/>
            <person name="Dorjee K."/>
            <person name="Dupes A."/>
            <person name="Elong R."/>
            <person name="Falk J."/>
            <person name="Farina A."/>
            <person name="Faro S."/>
            <person name="Ferguson D."/>
            <person name="Fisher S."/>
            <person name="Foley C.D."/>
            <person name="Franke A."/>
            <person name="Friedrich D."/>
            <person name="Gadbois L."/>
            <person name="Gearin G."/>
            <person name="Gearin C.R."/>
            <person name="Giannoukos G."/>
            <person name="Goode T."/>
            <person name="Graham J."/>
            <person name="Grandbois E."/>
            <person name="Grewal S."/>
            <person name="Gyaltsen K."/>
            <person name="Hafez N."/>
            <person name="Hagos B."/>
            <person name="Hall J."/>
            <person name="Henson C."/>
            <person name="Hollinger A."/>
            <person name="Honan T."/>
            <person name="Huard M.D."/>
            <person name="Hughes L."/>
            <person name="Hurhula B."/>
            <person name="Husby M.E."/>
            <person name="Kamat A."/>
            <person name="Kanga B."/>
            <person name="Kashin S."/>
            <person name="Khazanovich D."/>
            <person name="Kisner P."/>
            <person name="Lance K."/>
            <person name="Lara M."/>
            <person name="Lee W."/>
            <person name="Lennon N."/>
            <person name="Letendre F."/>
            <person name="LeVine R."/>
            <person name="Lipovsky A."/>
            <person name="Liu X."/>
            <person name="Liu J."/>
            <person name="Liu S."/>
            <person name="Lokyitsang T."/>
            <person name="Lokyitsang Y."/>
            <person name="Lubonja R."/>
            <person name="Lui A."/>
            <person name="MacDonald P."/>
            <person name="Magnisalis V."/>
            <person name="Maru K."/>
            <person name="Matthews C."/>
            <person name="McCusker W."/>
            <person name="McDonough S."/>
            <person name="Mehta T."/>
            <person name="Meldrim J."/>
            <person name="Meneus L."/>
            <person name="Mihai O."/>
            <person name="Mihalev A."/>
            <person name="Mihova T."/>
            <person name="Mittelman R."/>
            <person name="Mlenga V."/>
            <person name="Montmayeur A."/>
            <person name="Mulrain L."/>
            <person name="Navidi A."/>
            <person name="Naylor J."/>
            <person name="Negash T."/>
            <person name="Nguyen T."/>
            <person name="Nguyen N."/>
            <person name="Nicol R."/>
            <person name="Norbu C."/>
            <person name="Norbu N."/>
            <person name="Novod N."/>
            <person name="O'Neill B."/>
            <person name="Osman S."/>
            <person name="Markiewicz E."/>
            <person name="Oyono O.L."/>
            <person name="Patti C."/>
            <person name="Phunkhang P."/>
            <person name="Pierre F."/>
            <person name="Priest M."/>
            <person name="Raghuraman S."/>
            <person name="Rege F."/>
            <person name="Reyes R."/>
            <person name="Rise C."/>
            <person name="Rogov P."/>
            <person name="Ross K."/>
            <person name="Ryan E."/>
            <person name="Settipalli S."/>
            <person name="Shea T."/>
            <person name="Sherpa N."/>
            <person name="Shi L."/>
            <person name="Shih D."/>
            <person name="Sparrow T."/>
            <person name="Spaulding J."/>
            <person name="Stalker J."/>
            <person name="Stange-Thomann N."/>
            <person name="Stavropoulos S."/>
            <person name="Stone C."/>
            <person name="Strader C."/>
            <person name="Tesfaye S."/>
            <person name="Thomson T."/>
            <person name="Thoulutsang Y."/>
            <person name="Thoulutsang D."/>
            <person name="Topham K."/>
            <person name="Topping I."/>
            <person name="Tsamla T."/>
            <person name="Vassiliev H."/>
            <person name="Vo A."/>
            <person name="Wangchuk T."/>
            <person name="Wangdi T."/>
            <person name="Weiand M."/>
            <person name="Wilkinson J."/>
            <person name="Wilson A."/>
            <person name="Yadav S."/>
            <person name="Young G."/>
            <person name="Yu Q."/>
            <person name="Zembek L."/>
            <person name="Zhong D."/>
            <person name="Zimmer A."/>
            <person name="Zwirko Z."/>
            <person name="Jaffe D.B."/>
            <person name="Alvarez P."/>
            <person name="Brockman W."/>
            <person name="Butler J."/>
            <person name="Chin C."/>
            <person name="Gnerre S."/>
            <person name="MacCallum I."/>
            <person name="Graves J.A."/>
            <person name="Ponting C.P."/>
            <person name="Breen M."/>
            <person name="Samollow P.B."/>
            <person name="Lander E.S."/>
            <person name="Lindblad-Toh K."/>
        </authorList>
    </citation>
    <scope>NUCLEOTIDE SEQUENCE [LARGE SCALE GENOMIC DNA]</scope>
</reference>
<dbReference type="eggNOG" id="ENOG502S392">
    <property type="taxonomic scope" value="Eukaryota"/>
</dbReference>
<dbReference type="Proteomes" id="UP000002280">
    <property type="component" value="Chromosome 2"/>
</dbReference>
<evidence type="ECO:0000256" key="2">
    <source>
        <dbReference type="SAM" id="MobiDB-lite"/>
    </source>
</evidence>
<name>F6PPS8_MONDO</name>
<dbReference type="PANTHER" id="PTHR31996:SF2">
    <property type="entry name" value="COILED-COIL DOMAIN-CONTAINING PROTEIN 115"/>
    <property type="match status" value="1"/>
</dbReference>
<reference evidence="3" key="2">
    <citation type="submission" date="2025-08" db="UniProtKB">
        <authorList>
            <consortium name="Ensembl"/>
        </authorList>
    </citation>
    <scope>IDENTIFICATION</scope>
</reference>
<evidence type="ECO:0000313" key="4">
    <source>
        <dbReference type="Proteomes" id="UP000002280"/>
    </source>
</evidence>
<feature type="region of interest" description="Disordered" evidence="2">
    <location>
        <begin position="73"/>
        <end position="113"/>
    </location>
</feature>
<dbReference type="Pfam" id="PF21730">
    <property type="entry name" value="Vma22_CCDC115"/>
    <property type="match status" value="1"/>
</dbReference>
<dbReference type="FunCoup" id="F6PPS8">
    <property type="interactions" value="1739"/>
</dbReference>
<dbReference type="InterPro" id="IPR040357">
    <property type="entry name" value="Vma22/CCDC115"/>
</dbReference>
<dbReference type="OMA" id="ARFAMGN"/>
<dbReference type="AlphaFoldDB" id="F6PPS8"/>
<reference evidence="3" key="3">
    <citation type="submission" date="2025-09" db="UniProtKB">
        <authorList>
            <consortium name="Ensembl"/>
        </authorList>
    </citation>
    <scope>IDENTIFICATION</scope>
</reference>
<dbReference type="PANTHER" id="PTHR31996">
    <property type="entry name" value="COILED-COIL DOMAIN-CONTAINING PROTEIN 115"/>
    <property type="match status" value="1"/>
</dbReference>
<dbReference type="InParanoid" id="F6PPS8"/>
<dbReference type="GeneTree" id="ENSGT00390000012929"/>
<keyword evidence="4" id="KW-1185">Reference proteome</keyword>
<dbReference type="Ensembl" id="ENSMODT00000036459.2">
    <property type="protein sequence ID" value="ENSMODP00000034871.2"/>
    <property type="gene ID" value="ENSMODG00000024615.2"/>
</dbReference>
<protein>
    <recommendedName>
        <fullName evidence="1">Vacuolar ATPase assembly protein VMA22</fullName>
    </recommendedName>
</protein>
<dbReference type="GO" id="GO:0070072">
    <property type="term" value="P:vacuolar proton-transporting V-type ATPase complex assembly"/>
    <property type="evidence" value="ECO:0007669"/>
    <property type="project" value="InterPro"/>
</dbReference>
<dbReference type="STRING" id="13616.ENSMODP00000034871"/>
<dbReference type="HOGENOM" id="CLU_107415_0_0_1"/>
<dbReference type="GO" id="GO:0051082">
    <property type="term" value="F:unfolded protein binding"/>
    <property type="evidence" value="ECO:0000318"/>
    <property type="project" value="GO_Central"/>
</dbReference>
<evidence type="ECO:0000256" key="1">
    <source>
        <dbReference type="ARBA" id="ARBA00093634"/>
    </source>
</evidence>
<feature type="compositionally biased region" description="Basic and acidic residues" evidence="2">
    <location>
        <begin position="73"/>
        <end position="83"/>
    </location>
</feature>
<organism evidence="3 4">
    <name type="scientific">Monodelphis domestica</name>
    <name type="common">Gray short-tailed opossum</name>
    <dbReference type="NCBI Taxonomy" id="13616"/>
    <lineage>
        <taxon>Eukaryota</taxon>
        <taxon>Metazoa</taxon>
        <taxon>Chordata</taxon>
        <taxon>Craniata</taxon>
        <taxon>Vertebrata</taxon>
        <taxon>Euteleostomi</taxon>
        <taxon>Mammalia</taxon>
        <taxon>Metatheria</taxon>
        <taxon>Didelphimorphia</taxon>
        <taxon>Didelphidae</taxon>
        <taxon>Monodelphis</taxon>
    </lineage>
</organism>
<dbReference type="Bgee" id="ENSMODG00000024615">
    <property type="expression patterns" value="Expressed in skeletal muscle tissue and 21 other cell types or tissues"/>
</dbReference>
<evidence type="ECO:0000313" key="3">
    <source>
        <dbReference type="Ensembl" id="ENSMODP00000034871.2"/>
    </source>
</evidence>
<sequence>MASPLEGKRKALNARVEEGWFSLSKTRYAMGAKAVSSLQYASSMVPLFRVCISELETGRPEFQVVFTDPKEAQDVTDYEDPKSEAPLTPVLRRRPQHHGSPLQSTPPAAPWASPDRDPLTWFGILVPQSLRQAQGSFRGALQIAGEIAELQGRIEWCRTQVQALQKEKQKLLEHTAPGA</sequence>
<accession>F6PPS8</accession>
<proteinExistence type="predicted"/>